<feature type="compositionally biased region" description="Basic and acidic residues" evidence="1">
    <location>
        <begin position="363"/>
        <end position="373"/>
    </location>
</feature>
<dbReference type="Pfam" id="PF15793">
    <property type="entry name" value="SHLD2_C"/>
    <property type="match status" value="1"/>
</dbReference>
<dbReference type="CTD" id="54537"/>
<dbReference type="GeneID" id="106001616"/>
<dbReference type="GO" id="GO:0005634">
    <property type="term" value="C:nucleus"/>
    <property type="evidence" value="ECO:0007669"/>
    <property type="project" value="TreeGrafter"/>
</dbReference>
<dbReference type="AlphaFoldDB" id="A0A1S3GTI5"/>
<evidence type="ECO:0000259" key="4">
    <source>
        <dbReference type="Pfam" id="PF22779"/>
    </source>
</evidence>
<dbReference type="OrthoDB" id="5963585at2759"/>
<dbReference type="PANTHER" id="PTHR14495">
    <property type="entry name" value="SHIELDIN COMPLEX SUBUNIT 2"/>
    <property type="match status" value="1"/>
</dbReference>
<dbReference type="InterPro" id="IPR053944">
    <property type="entry name" value="SHLD2_OB2"/>
</dbReference>
<evidence type="ECO:0000313" key="6">
    <source>
        <dbReference type="RefSeq" id="XP_012892116.1"/>
    </source>
</evidence>
<feature type="domain" description="Shieldin complex subunit 2 first OB fold" evidence="3">
    <location>
        <begin position="407"/>
        <end position="542"/>
    </location>
</feature>
<dbReference type="FunCoup" id="A0A1S3GTI5">
    <property type="interactions" value="1327"/>
</dbReference>
<evidence type="ECO:0000313" key="5">
    <source>
        <dbReference type="Proteomes" id="UP000081671"/>
    </source>
</evidence>
<dbReference type="RefSeq" id="XP_012892116.1">
    <property type="nucleotide sequence ID" value="XM_013036662.1"/>
</dbReference>
<organism evidence="5 6">
    <name type="scientific">Dipodomys ordii</name>
    <name type="common">Ord's kangaroo rat</name>
    <dbReference type="NCBI Taxonomy" id="10020"/>
    <lineage>
        <taxon>Eukaryota</taxon>
        <taxon>Metazoa</taxon>
        <taxon>Chordata</taxon>
        <taxon>Craniata</taxon>
        <taxon>Vertebrata</taxon>
        <taxon>Euteleostomi</taxon>
        <taxon>Mammalia</taxon>
        <taxon>Eutheria</taxon>
        <taxon>Euarchontoglires</taxon>
        <taxon>Glires</taxon>
        <taxon>Rodentia</taxon>
        <taxon>Castorimorpha</taxon>
        <taxon>Heteromyidae</taxon>
        <taxon>Dipodomyinae</taxon>
        <taxon>Dipodomys</taxon>
    </lineage>
</organism>
<feature type="region of interest" description="Disordered" evidence="1">
    <location>
        <begin position="359"/>
        <end position="393"/>
    </location>
</feature>
<gene>
    <name evidence="6" type="primary">Fam35a</name>
</gene>
<protein>
    <submittedName>
        <fullName evidence="6">Protein FAM35A</fullName>
    </submittedName>
</protein>
<reference evidence="6" key="1">
    <citation type="submission" date="2025-08" db="UniProtKB">
        <authorList>
            <consortium name="RefSeq"/>
        </authorList>
    </citation>
    <scope>IDENTIFICATION</scope>
    <source>
        <tissue evidence="6">Kidney</tissue>
    </source>
</reference>
<evidence type="ECO:0000259" key="3">
    <source>
        <dbReference type="Pfam" id="PF21669"/>
    </source>
</evidence>
<dbReference type="PANTHER" id="PTHR14495:SF2">
    <property type="entry name" value="SHIELDIN COMPLEX SUBUNIT 2"/>
    <property type="match status" value="1"/>
</dbReference>
<dbReference type="InterPro" id="IPR049507">
    <property type="entry name" value="SHLD2_OB1"/>
</dbReference>
<dbReference type="InParanoid" id="A0A1S3GTI5"/>
<accession>A0A1S3GTI5</accession>
<dbReference type="Pfam" id="PF21669">
    <property type="entry name" value="SHLD2_OB1"/>
    <property type="match status" value="1"/>
</dbReference>
<dbReference type="InterPro" id="IPR029715">
    <property type="entry name" value="FAM35A"/>
</dbReference>
<dbReference type="Pfam" id="PF22779">
    <property type="entry name" value="OB_SHLD2_2nd"/>
    <property type="match status" value="1"/>
</dbReference>
<evidence type="ECO:0000256" key="1">
    <source>
        <dbReference type="SAM" id="MobiDB-lite"/>
    </source>
</evidence>
<dbReference type="InterPro" id="IPR031589">
    <property type="entry name" value="SHLD2_C"/>
</dbReference>
<proteinExistence type="predicted"/>
<feature type="domain" description="Shieldin complex subunit 2 second OB fold" evidence="4">
    <location>
        <begin position="574"/>
        <end position="654"/>
    </location>
</feature>
<name>A0A1S3GTI5_DIPOR</name>
<dbReference type="Proteomes" id="UP000081671">
    <property type="component" value="Unplaced"/>
</dbReference>
<dbReference type="GO" id="GO:0010569">
    <property type="term" value="P:regulation of double-strand break repair via homologous recombination"/>
    <property type="evidence" value="ECO:0007669"/>
    <property type="project" value="TreeGrafter"/>
</dbReference>
<dbReference type="KEGG" id="dord:106001616"/>
<feature type="region of interest" description="Disordered" evidence="1">
    <location>
        <begin position="186"/>
        <end position="217"/>
    </location>
</feature>
<keyword evidence="5" id="KW-1185">Reference proteome</keyword>
<evidence type="ECO:0000259" key="2">
    <source>
        <dbReference type="Pfam" id="PF15793"/>
    </source>
</evidence>
<feature type="domain" description="Shieldin complex subunit 2 C-terminal" evidence="2">
    <location>
        <begin position="712"/>
        <end position="827"/>
    </location>
</feature>
<dbReference type="GO" id="GO:0035861">
    <property type="term" value="C:site of double-strand break"/>
    <property type="evidence" value="ECO:0007669"/>
    <property type="project" value="TreeGrafter"/>
</dbReference>
<sequence>MSGRSQVHIFWGAPVVPLNMTVSQGTTSSKPTAAPWKEMQLLYNQGSFHLNENHELQDLKDNQILEAAGLPSLLSGHLLETSMYRSVLLKDDRLHCTQNVKSQESPPSGPSDEACGFKSIVQHLPEEEIFQELHCKNKNIIGEQPPNQSNICGQNFQTNSFQLNHKCAAMLDLACGTEQINIEPETTETKSVPTEHHGIQNQPGTWSEGAVKKTSNPGVSTDTEFLSILTSSQVAFLAQKKDTGKETINKGIINMQIESKPGPGVLGTTATNLIQPNGFAEGCESRQNQACSGELLSRVCPETKNSLVHISPAKGLKENLGSEELYSSDDELPPNEIHIELCSSGFLCSQLNASHQSATEQKWTSKDKLDHPSARSKVLPVPKKPKLDSNAGEAAGATCQRNVSALKNIKKITLIKNCDSKSHKYNCLVMVLAPCHVKEINIKSGPNSGSKVPLSTIEVIDQSEIKKRVVLWRTAAFWALTVFLGDIILLTDVTTHEDQWIGETVLQSTFTSQLLNLGNYSSVQPEKYFSTVGNVVLQDLLAYVSLQYSYLRDLPPRRPQRVNTIEFVELAQLQPDILVHALLRVVDITILTEALYTYRGQKQRKIVLTVEQAQGQHYTLVLWGPGAAWCPQLQRKKDYIWEFKNLFVQHNCIVENLELHTTPWSTCECLFDDDRRAVAFKKKFQKSAPSLVKMSDLETHLKDKCSGVVLIKARILELVFLIPAAQKIVLNAHSSLKNIFSSLPKIIFTGCAKCGSELETDENRIYRQCLSCLPFVGKKTYYRPALMTVVDGRQSVGIHVGSKLMEKILLNISPDCLHRMIGSISAHHGRLLVRSLIQ</sequence>